<reference evidence="1" key="1">
    <citation type="submission" date="2022-12" db="EMBL/GenBank/DDBJ databases">
        <authorList>
            <person name="Krivoruchko A.V."/>
            <person name="Elkin A."/>
        </authorList>
    </citation>
    <scope>NUCLEOTIDE SEQUENCE</scope>
    <source>
        <strain evidence="1">IEGM 249</strain>
    </source>
</reference>
<evidence type="ECO:0000313" key="3">
    <source>
        <dbReference type="Proteomes" id="UP001066327"/>
    </source>
</evidence>
<organism evidence="2 4">
    <name type="scientific">Rhodococcus opacus</name>
    <name type="common">Nocardia opaca</name>
    <dbReference type="NCBI Taxonomy" id="37919"/>
    <lineage>
        <taxon>Bacteria</taxon>
        <taxon>Bacillati</taxon>
        <taxon>Actinomycetota</taxon>
        <taxon>Actinomycetes</taxon>
        <taxon>Mycobacteriales</taxon>
        <taxon>Nocardiaceae</taxon>
        <taxon>Rhodococcus</taxon>
    </lineage>
</organism>
<dbReference type="SUPFAM" id="SSF54637">
    <property type="entry name" value="Thioesterase/thiol ester dehydrase-isomerase"/>
    <property type="match status" value="1"/>
</dbReference>
<dbReference type="Proteomes" id="UP001066327">
    <property type="component" value="Unassembled WGS sequence"/>
</dbReference>
<proteinExistence type="predicted"/>
<gene>
    <name evidence="1" type="ORF">O4328_43535</name>
    <name evidence="2" type="ORF">Q5707_43585</name>
</gene>
<evidence type="ECO:0000313" key="4">
    <source>
        <dbReference type="Proteomes" id="UP001231166"/>
    </source>
</evidence>
<accession>A0AAX3YT91</accession>
<name>A0AAX3YT91_RHOOP</name>
<geneLocation type="plasmid" evidence="2 4">
    <name>pRho-VOC14-L</name>
</geneLocation>
<keyword evidence="2" id="KW-0614">Plasmid</keyword>
<dbReference type="CDD" id="cd00586">
    <property type="entry name" value="4HBT"/>
    <property type="match status" value="1"/>
</dbReference>
<dbReference type="RefSeq" id="WP_269593017.1">
    <property type="nucleotide sequence ID" value="NZ_CP130956.1"/>
</dbReference>
<dbReference type="Gene3D" id="3.10.129.10">
    <property type="entry name" value="Hotdog Thioesterase"/>
    <property type="match status" value="1"/>
</dbReference>
<protein>
    <submittedName>
        <fullName evidence="2">Thioesterase family protein</fullName>
    </submittedName>
</protein>
<dbReference type="Proteomes" id="UP001231166">
    <property type="component" value="Plasmid pRho-VOC14-L"/>
</dbReference>
<evidence type="ECO:0000313" key="1">
    <source>
        <dbReference type="EMBL" id="MCZ4590414.1"/>
    </source>
</evidence>
<sequence>MTNTMKLTYNDVRGLAPILHGTVDASTTDGNGHMNVRHFYGAAVTAADTMLESVGVDDGYRGIRQMGAFAAEHHIRYLAEMNLGDRYSAHGLWLDRSSRAGHFMVFVLNATTRTLACSLELLVVNVSLTSRKPEPFPADVTARIDAGITEVSRLDWTASISRSMRVRQSA</sequence>
<dbReference type="AlphaFoldDB" id="A0AAX3YT91"/>
<dbReference type="Pfam" id="PF13279">
    <property type="entry name" value="4HBT_2"/>
    <property type="match status" value="1"/>
</dbReference>
<reference evidence="2" key="2">
    <citation type="submission" date="2023-07" db="EMBL/GenBank/DDBJ databases">
        <title>Genomic analysis of Rhodococcus opacus VOC-14 with glycol ethers degradation activity.</title>
        <authorList>
            <person name="Narkevich D.A."/>
            <person name="Hlushen A.M."/>
            <person name="Akhremchuk A.E."/>
            <person name="Sikolenko M.A."/>
            <person name="Valentovich L.N."/>
        </authorList>
    </citation>
    <scope>NUCLEOTIDE SEQUENCE</scope>
    <source>
        <strain evidence="2">VOC-14</strain>
        <plasmid evidence="2">pRho-VOC14-L</plasmid>
    </source>
</reference>
<dbReference type="InterPro" id="IPR029069">
    <property type="entry name" value="HotDog_dom_sf"/>
</dbReference>
<keyword evidence="3" id="KW-1185">Reference proteome</keyword>
<dbReference type="EMBL" id="JAPWIS010000048">
    <property type="protein sequence ID" value="MCZ4590414.1"/>
    <property type="molecule type" value="Genomic_DNA"/>
</dbReference>
<evidence type="ECO:0000313" key="2">
    <source>
        <dbReference type="EMBL" id="WLF52280.1"/>
    </source>
</evidence>
<dbReference type="EMBL" id="CP130956">
    <property type="protein sequence ID" value="WLF52280.1"/>
    <property type="molecule type" value="Genomic_DNA"/>
</dbReference>